<gene>
    <name evidence="4" type="ORF">HINF_LOCUS15668</name>
    <name evidence="3" type="ORF">HINF_LOCUS218</name>
</gene>
<dbReference type="EMBL" id="CAXDID020000038">
    <property type="protein sequence ID" value="CAL5998307.1"/>
    <property type="molecule type" value="Genomic_DNA"/>
</dbReference>
<comment type="caution">
    <text evidence="3">The sequence shown here is derived from an EMBL/GenBank/DDBJ whole genome shotgun (WGS) entry which is preliminary data.</text>
</comment>
<keyword evidence="1" id="KW-0479">Metal-binding</keyword>
<dbReference type="CDD" id="cd19757">
    <property type="entry name" value="Bbox1"/>
    <property type="match status" value="1"/>
</dbReference>
<evidence type="ECO:0000256" key="1">
    <source>
        <dbReference type="PROSITE-ProRule" id="PRU00024"/>
    </source>
</evidence>
<evidence type="ECO:0000259" key="2">
    <source>
        <dbReference type="PROSITE" id="PS50119"/>
    </source>
</evidence>
<proteinExistence type="predicted"/>
<keyword evidence="1" id="KW-0863">Zinc-finger</keyword>
<evidence type="ECO:0000313" key="4">
    <source>
        <dbReference type="EMBL" id="CAL5998307.1"/>
    </source>
</evidence>
<accession>A0AA86N4F1</accession>
<dbReference type="Proteomes" id="UP001642409">
    <property type="component" value="Unassembled WGS sequence"/>
</dbReference>
<dbReference type="PROSITE" id="PS50119">
    <property type="entry name" value="ZF_BBOX"/>
    <property type="match status" value="1"/>
</dbReference>
<dbReference type="InterPro" id="IPR000315">
    <property type="entry name" value="Znf_B-box"/>
</dbReference>
<evidence type="ECO:0000313" key="5">
    <source>
        <dbReference type="Proteomes" id="UP001642409"/>
    </source>
</evidence>
<organism evidence="3">
    <name type="scientific">Hexamita inflata</name>
    <dbReference type="NCBI Taxonomy" id="28002"/>
    <lineage>
        <taxon>Eukaryota</taxon>
        <taxon>Metamonada</taxon>
        <taxon>Diplomonadida</taxon>
        <taxon>Hexamitidae</taxon>
        <taxon>Hexamitinae</taxon>
        <taxon>Hexamita</taxon>
    </lineage>
</organism>
<protein>
    <submittedName>
        <fullName evidence="3">B-box-type zinc finger</fullName>
    </submittedName>
    <submittedName>
        <fullName evidence="4">B-box-type_zinc finger</fullName>
    </submittedName>
</protein>
<reference evidence="3" key="1">
    <citation type="submission" date="2023-06" db="EMBL/GenBank/DDBJ databases">
        <authorList>
            <person name="Kurt Z."/>
        </authorList>
    </citation>
    <scope>NUCLEOTIDE SEQUENCE</scope>
</reference>
<keyword evidence="1" id="KW-0862">Zinc</keyword>
<dbReference type="GO" id="GO:0008270">
    <property type="term" value="F:zinc ion binding"/>
    <property type="evidence" value="ECO:0007669"/>
    <property type="project" value="UniProtKB-KW"/>
</dbReference>
<reference evidence="4 5" key="2">
    <citation type="submission" date="2024-07" db="EMBL/GenBank/DDBJ databases">
        <authorList>
            <person name="Akdeniz Z."/>
        </authorList>
    </citation>
    <scope>NUCLEOTIDE SEQUENCE [LARGE SCALE GENOMIC DNA]</scope>
</reference>
<sequence length="511" mass="61096">MFNRTDKNVTDQNQREYKFQEKQKIERTNYYTQVFKYALQTTTNQQTDNLSPKQICESINSLSGQQQQQFWQLAVENFQPQKTIGLLKNYYRDTYQRALYDGQVTIEDKKYIYEFCQNLKDVTTNQEVTQQLESSYFKDRNIFHYDIYFQVRNCMQYKIQNNNVQNNKEQKQTFAQKQSTVKMNLKTLQYIEALDYIQINSYSDKSPKQIGLTIKQLDQIKLKQFWQRVSKINSISIIRNKQYFQQYYCSVMYSDKLNNNDKQYIQNYVKQQINETTTDLTTQLLQSYFKERDIFYKDVYDVVHGKKRLFSAKPSNYILNESRAIQTLYTQIYKQGLTYVFGKDYQDYTPQQLCNAISLLGVGESLKFWHYLTKNVTPKVDTRKLKSYFNTTYQLNQFSDSLTQDDIEQIAIEYEKYKTKSLTKIEITKLIIDAVFKTRDLFFKNVYKQVAALMSKQQKLKGKKPQLNKEKGTCSLCNKPNIQIFCLQCNLFYCQLCKAQHIDDSMHFEFK</sequence>
<name>A0AA86N4F1_9EUKA</name>
<dbReference type="AlphaFoldDB" id="A0AA86N4F1"/>
<evidence type="ECO:0000313" key="3">
    <source>
        <dbReference type="EMBL" id="CAI9912573.1"/>
    </source>
</evidence>
<dbReference type="EMBL" id="CATOUU010000003">
    <property type="protein sequence ID" value="CAI9912573.1"/>
    <property type="molecule type" value="Genomic_DNA"/>
</dbReference>
<keyword evidence="5" id="KW-1185">Reference proteome</keyword>
<feature type="domain" description="B box-type" evidence="2">
    <location>
        <begin position="469"/>
        <end position="507"/>
    </location>
</feature>